<keyword evidence="5" id="KW-0862">Zinc</keyword>
<dbReference type="GO" id="GO:0004180">
    <property type="term" value="F:carboxypeptidase activity"/>
    <property type="evidence" value="ECO:0007669"/>
    <property type="project" value="UniProtKB-KW"/>
</dbReference>
<name>A0ABW2Y8S3_9GAMM</name>
<dbReference type="InterPro" id="IPR008979">
    <property type="entry name" value="Galactose-bd-like_sf"/>
</dbReference>
<evidence type="ECO:0000256" key="7">
    <source>
        <dbReference type="PROSITE-ProRule" id="PRU01379"/>
    </source>
</evidence>
<reference evidence="12" key="1">
    <citation type="journal article" date="2019" name="Int. J. Syst. Evol. Microbiol.">
        <title>The Global Catalogue of Microorganisms (GCM) 10K type strain sequencing project: providing services to taxonomists for standard genome sequencing and annotation.</title>
        <authorList>
            <consortium name="The Broad Institute Genomics Platform"/>
            <consortium name="The Broad Institute Genome Sequencing Center for Infectious Disease"/>
            <person name="Wu L."/>
            <person name="Ma J."/>
        </authorList>
    </citation>
    <scope>NUCLEOTIDE SEQUENCE [LARGE SCALE GENOMIC DNA]</scope>
    <source>
        <strain evidence="12">CCUG 55585</strain>
    </source>
</reference>
<dbReference type="PROSITE" id="PS52035">
    <property type="entry name" value="PEPTIDASE_M14"/>
    <property type="match status" value="1"/>
</dbReference>
<feature type="chain" id="PRO_5046951088" evidence="8">
    <location>
        <begin position="25"/>
        <end position="823"/>
    </location>
</feature>
<accession>A0ABW2Y8S3</accession>
<dbReference type="Pfam" id="PF04151">
    <property type="entry name" value="PPC"/>
    <property type="match status" value="1"/>
</dbReference>
<dbReference type="Pfam" id="PF00246">
    <property type="entry name" value="Peptidase_M14"/>
    <property type="match status" value="1"/>
</dbReference>
<evidence type="ECO:0000256" key="5">
    <source>
        <dbReference type="ARBA" id="ARBA00022833"/>
    </source>
</evidence>
<keyword evidence="4" id="KW-0378">Hydrolase</keyword>
<evidence type="ECO:0000259" key="10">
    <source>
        <dbReference type="PROSITE" id="PS52035"/>
    </source>
</evidence>
<proteinExistence type="inferred from homology"/>
<dbReference type="PANTHER" id="PTHR11705:SF143">
    <property type="entry name" value="SLL0236 PROTEIN"/>
    <property type="match status" value="1"/>
</dbReference>
<evidence type="ECO:0000256" key="8">
    <source>
        <dbReference type="SAM" id="SignalP"/>
    </source>
</evidence>
<dbReference type="InterPro" id="IPR007280">
    <property type="entry name" value="Peptidase_C_arc/bac"/>
</dbReference>
<dbReference type="SUPFAM" id="SSF49785">
    <property type="entry name" value="Galactose-binding domain-like"/>
    <property type="match status" value="1"/>
</dbReference>
<dbReference type="Gene3D" id="2.60.120.260">
    <property type="entry name" value="Galactose-binding domain-like"/>
    <property type="match status" value="1"/>
</dbReference>
<dbReference type="Pfam" id="PF01483">
    <property type="entry name" value="P_proprotein"/>
    <property type="match status" value="1"/>
</dbReference>
<comment type="cofactor">
    <cofactor evidence="1">
        <name>Zn(2+)</name>
        <dbReference type="ChEBI" id="CHEBI:29105"/>
    </cofactor>
</comment>
<evidence type="ECO:0000256" key="2">
    <source>
        <dbReference type="ARBA" id="ARBA00005988"/>
    </source>
</evidence>
<evidence type="ECO:0000256" key="6">
    <source>
        <dbReference type="ARBA" id="ARBA00023049"/>
    </source>
</evidence>
<keyword evidence="11" id="KW-0121">Carboxypeptidase</keyword>
<dbReference type="InterPro" id="IPR002884">
    <property type="entry name" value="P_dom"/>
</dbReference>
<dbReference type="Gene3D" id="2.60.120.380">
    <property type="match status" value="1"/>
</dbReference>
<dbReference type="EMBL" id="JBHTIF010000001">
    <property type="protein sequence ID" value="MFD0724959.1"/>
    <property type="molecule type" value="Genomic_DNA"/>
</dbReference>
<sequence length="823" mass="86669">MKIRSLLVAALPAALLLCTLPTSSAPAQSSTATPSRVAAEEYYVIIHYRDQAELQRIAGRFQHPRIDRQARTIRVPIDAYDMSDLRRMGVRMDIDPTGTSRLRSMSQALRTGRFGARALSDFACYRTVEDTHSAMATLAVSKPALAQVMNLGPTWKKWSAGGTNGYEMQVLRLTNSATDAIRTNKPAMVLLSSIHAREYAPAELSMRFGEWLVNGYGTDAEATWLLDNYVFYLIPQGNPDGRKVAENGTLWRKNINNTNGSCPASQTGVDLNRNFPFGWGGLDNAQTSSNACVETYRGPSAASEQETQNIMRLIAGTRGASGSYAGGIFADKRASDRTSAAPADTQGVYIDLHAFGGDVLWPWGDVQNSTAPNHAGLQSLGRRMGYYNKYSPYQSAYLYPTAGATDDAMYGELGVPSYTWELGSSLVADSTFFQPCSSFLSTILPDNLSALKYTARILTRPYRYPSGPETASLTVSAPSVSAARSITVAAGTTVTISAVLDDGLWGQTVGTADPTHRIASARAYIDTPPWEAGASGGIAMNAGDGSFSTSRETVTASISTTGLSPGRHLIYVQGVDASGEAGAPNAVLVNIATGGGGGGNVLSNGVAVTGLSGAKDAELRYTLQVPAGATNLRFLTSGGSGDADLYIKFGSAPTSATGGFDQKSDGGTNSETINVATAQAGTYHVLIKGYAAFSGASLTGSFTAGTGGSTQTYANTTGQDLPALATITSGIVVNGRTGNAPSNATLSVNISHTYRGDVVIDLIAPDGTVYPVKASSGSDSADNVIQSYQLNLSSEPLNGTWRLRVSDVDQQDSGRLNSWSLTF</sequence>
<evidence type="ECO:0000256" key="3">
    <source>
        <dbReference type="ARBA" id="ARBA00022670"/>
    </source>
</evidence>
<feature type="active site" description="Proton donor/acceptor" evidence="7">
    <location>
        <position position="421"/>
    </location>
</feature>
<dbReference type="InterPro" id="IPR000834">
    <property type="entry name" value="Peptidase_M14"/>
</dbReference>
<feature type="domain" description="Peptidase M14" evidence="10">
    <location>
        <begin position="124"/>
        <end position="457"/>
    </location>
</feature>
<dbReference type="RefSeq" id="WP_386822586.1">
    <property type="nucleotide sequence ID" value="NZ_JBHTIF010000001.1"/>
</dbReference>
<dbReference type="PROSITE" id="PS51829">
    <property type="entry name" value="P_HOMO_B"/>
    <property type="match status" value="1"/>
</dbReference>
<keyword evidence="3" id="KW-0645">Protease</keyword>
<feature type="signal peptide" evidence="8">
    <location>
        <begin position="1"/>
        <end position="24"/>
    </location>
</feature>
<comment type="similarity">
    <text evidence="2 7">Belongs to the peptidase M14 family.</text>
</comment>
<comment type="caution">
    <text evidence="11">The sequence shown here is derived from an EMBL/GenBank/DDBJ whole genome shotgun (WGS) entry which is preliminary data.</text>
</comment>
<dbReference type="SUPFAM" id="SSF53187">
    <property type="entry name" value="Zn-dependent exopeptidases"/>
    <property type="match status" value="1"/>
</dbReference>
<evidence type="ECO:0000259" key="9">
    <source>
        <dbReference type="PROSITE" id="PS51829"/>
    </source>
</evidence>
<evidence type="ECO:0000313" key="11">
    <source>
        <dbReference type="EMBL" id="MFD0724959.1"/>
    </source>
</evidence>
<gene>
    <name evidence="11" type="ORF">ACFQ0E_05020</name>
</gene>
<evidence type="ECO:0000313" key="12">
    <source>
        <dbReference type="Proteomes" id="UP001597110"/>
    </source>
</evidence>
<organism evidence="11 12">
    <name type="scientific">Lysobacter brunescens</name>
    <dbReference type="NCBI Taxonomy" id="262323"/>
    <lineage>
        <taxon>Bacteria</taxon>
        <taxon>Pseudomonadati</taxon>
        <taxon>Pseudomonadota</taxon>
        <taxon>Gammaproteobacteria</taxon>
        <taxon>Lysobacterales</taxon>
        <taxon>Lysobacteraceae</taxon>
        <taxon>Lysobacter</taxon>
    </lineage>
</organism>
<dbReference type="Gene3D" id="3.40.630.10">
    <property type="entry name" value="Zn peptidases"/>
    <property type="match status" value="1"/>
</dbReference>
<dbReference type="Proteomes" id="UP001597110">
    <property type="component" value="Unassembled WGS sequence"/>
</dbReference>
<dbReference type="PANTHER" id="PTHR11705">
    <property type="entry name" value="PROTEASE FAMILY M14 CARBOXYPEPTIDASE A,B"/>
    <property type="match status" value="1"/>
</dbReference>
<keyword evidence="6" id="KW-0482">Metalloprotease</keyword>
<keyword evidence="12" id="KW-1185">Reference proteome</keyword>
<feature type="domain" description="P/Homo B" evidence="9">
    <location>
        <begin position="694"/>
        <end position="823"/>
    </location>
</feature>
<evidence type="ECO:0000256" key="1">
    <source>
        <dbReference type="ARBA" id="ARBA00001947"/>
    </source>
</evidence>
<keyword evidence="8" id="KW-0732">Signal</keyword>
<evidence type="ECO:0000256" key="4">
    <source>
        <dbReference type="ARBA" id="ARBA00022801"/>
    </source>
</evidence>
<protein>
    <submittedName>
        <fullName evidence="11">M14 family zinc carboxypeptidase</fullName>
    </submittedName>
</protein>
<dbReference type="SMART" id="SM00631">
    <property type="entry name" value="Zn_pept"/>
    <property type="match status" value="1"/>
</dbReference>